<dbReference type="InterPro" id="IPR013324">
    <property type="entry name" value="RNA_pol_sigma_r3/r4-like"/>
</dbReference>
<sequence length="236" mass="26344">MSRIMLARRTGDALTVRLLFAWLLVSTLLVIKQVVKLAWRFAGTQTSGDLDQIAPIAVLRTIEKYDPTKGGQSFGEVAYFRARTACEQCARMHASDVHLSDGAHKGRTVGGERGERPTIRVESTDATTPEADRVTGKTWLWQEVEGALRVLGSKDADDENPELMLLAAERRGRVFEAVRCLAPDRRDLVSRVFGINRPAQSMRFVAEAWGAPKSRVDRMLVRALADLRLMLVERGR</sequence>
<proteinExistence type="predicted"/>
<evidence type="ECO:0000313" key="2">
    <source>
        <dbReference type="Proteomes" id="UP001516472"/>
    </source>
</evidence>
<dbReference type="Proteomes" id="UP001516472">
    <property type="component" value="Unassembled WGS sequence"/>
</dbReference>
<comment type="caution">
    <text evidence="1">The sequence shown here is derived from an EMBL/GenBank/DDBJ whole genome shotgun (WGS) entry which is preliminary data.</text>
</comment>
<dbReference type="EMBL" id="JAAIYO010000001">
    <property type="protein sequence ID" value="MBE4747915.1"/>
    <property type="molecule type" value="Genomic_DNA"/>
</dbReference>
<organism evidence="1 2">
    <name type="scientific">Corallococcus soli</name>
    <dbReference type="NCBI Taxonomy" id="2710757"/>
    <lineage>
        <taxon>Bacteria</taxon>
        <taxon>Pseudomonadati</taxon>
        <taxon>Myxococcota</taxon>
        <taxon>Myxococcia</taxon>
        <taxon>Myxococcales</taxon>
        <taxon>Cystobacterineae</taxon>
        <taxon>Myxococcaceae</taxon>
        <taxon>Corallococcus</taxon>
    </lineage>
</organism>
<protein>
    <submittedName>
        <fullName evidence="1">Sigma-70 family RNA polymerase sigma factor</fullName>
    </submittedName>
</protein>
<name>A0ABR9PJ38_9BACT</name>
<accession>A0ABR9PJ38</accession>
<keyword evidence="2" id="KW-1185">Reference proteome</keyword>
<gene>
    <name evidence="1" type="ORF">G4177_06950</name>
</gene>
<evidence type="ECO:0000313" key="1">
    <source>
        <dbReference type="EMBL" id="MBE4747915.1"/>
    </source>
</evidence>
<dbReference type="SUPFAM" id="SSF88659">
    <property type="entry name" value="Sigma3 and sigma4 domains of RNA polymerase sigma factors"/>
    <property type="match status" value="1"/>
</dbReference>
<reference evidence="1 2" key="1">
    <citation type="submission" date="2020-02" db="EMBL/GenBank/DDBJ databases">
        <authorList>
            <person name="Babadi Z.K."/>
            <person name="Risdian C."/>
            <person name="Ebrahimipour G.H."/>
            <person name="Wink J."/>
        </authorList>
    </citation>
    <scope>NUCLEOTIDE SEQUENCE [LARGE SCALE GENOMIC DNA]</scope>
    <source>
        <strain evidence="1 2">ZKHCc1 1396</strain>
    </source>
</reference>